<dbReference type="AlphaFoldDB" id="A0ABD0LM20"/>
<dbReference type="InterPro" id="IPR052954">
    <property type="entry name" value="GPCR-Ligand_Int"/>
</dbReference>
<dbReference type="PANTHER" id="PTHR46641:SF18">
    <property type="entry name" value="G-PROTEIN COUPLED RECEPTORS FAMILY 1 PROFILE DOMAIN-CONTAINING PROTEIN"/>
    <property type="match status" value="1"/>
</dbReference>
<name>A0ABD0LM20_9CAEN</name>
<dbReference type="EMBL" id="JACVVK020000036">
    <property type="protein sequence ID" value="KAK7500606.1"/>
    <property type="molecule type" value="Genomic_DNA"/>
</dbReference>
<dbReference type="PRINTS" id="PR00237">
    <property type="entry name" value="GPCRRHODOPSN"/>
</dbReference>
<feature type="transmembrane region" description="Helical" evidence="6">
    <location>
        <begin position="603"/>
        <end position="625"/>
    </location>
</feature>
<dbReference type="PANTHER" id="PTHR46641">
    <property type="entry name" value="FMRFAMIDE RECEPTOR-RELATED"/>
    <property type="match status" value="1"/>
</dbReference>
<evidence type="ECO:0000256" key="5">
    <source>
        <dbReference type="RuleBase" id="RU000688"/>
    </source>
</evidence>
<reference evidence="8 9" key="1">
    <citation type="journal article" date="2023" name="Sci. Data">
        <title>Genome assembly of the Korean intertidal mud-creeper Batillaria attramentaria.</title>
        <authorList>
            <person name="Patra A.K."/>
            <person name="Ho P.T."/>
            <person name="Jun S."/>
            <person name="Lee S.J."/>
            <person name="Kim Y."/>
            <person name="Won Y.J."/>
        </authorList>
    </citation>
    <scope>NUCLEOTIDE SEQUENCE [LARGE SCALE GENOMIC DNA]</scope>
    <source>
        <strain evidence="8">Wonlab-2016</strain>
    </source>
</reference>
<dbReference type="Proteomes" id="UP001519460">
    <property type="component" value="Unassembled WGS sequence"/>
</dbReference>
<comment type="similarity">
    <text evidence="5">Belongs to the G-protein coupled receptor 1 family.</text>
</comment>
<evidence type="ECO:0000256" key="1">
    <source>
        <dbReference type="ARBA" id="ARBA00004370"/>
    </source>
</evidence>
<keyword evidence="9" id="KW-1185">Reference proteome</keyword>
<dbReference type="SMART" id="SM01381">
    <property type="entry name" value="7TM_GPCR_Srsx"/>
    <property type="match status" value="1"/>
</dbReference>
<keyword evidence="4 6" id="KW-0472">Membrane</keyword>
<feature type="transmembrane region" description="Helical" evidence="6">
    <location>
        <begin position="191"/>
        <end position="215"/>
    </location>
</feature>
<dbReference type="GO" id="GO:0004930">
    <property type="term" value="F:G protein-coupled receptor activity"/>
    <property type="evidence" value="ECO:0007669"/>
    <property type="project" value="UniProtKB-KW"/>
</dbReference>
<evidence type="ECO:0000256" key="2">
    <source>
        <dbReference type="ARBA" id="ARBA00022692"/>
    </source>
</evidence>
<dbReference type="Gene3D" id="1.20.1070.10">
    <property type="entry name" value="Rhodopsin 7-helix transmembrane proteins"/>
    <property type="match status" value="2"/>
</dbReference>
<keyword evidence="5" id="KW-0807">Transducer</keyword>
<feature type="domain" description="G-protein coupled receptors family 1 profile" evidence="7">
    <location>
        <begin position="441"/>
        <end position="644"/>
    </location>
</feature>
<gene>
    <name evidence="8" type="ORF">BaRGS_00008181</name>
</gene>
<keyword evidence="2 5" id="KW-0812">Transmembrane</keyword>
<feature type="transmembrane region" description="Helical" evidence="6">
    <location>
        <begin position="460"/>
        <end position="479"/>
    </location>
</feature>
<dbReference type="PROSITE" id="PS00237">
    <property type="entry name" value="G_PROTEIN_RECEP_F1_1"/>
    <property type="match status" value="2"/>
</dbReference>
<keyword evidence="3 6" id="KW-1133">Transmembrane helix</keyword>
<comment type="subcellular location">
    <subcellularLocation>
        <location evidence="1">Membrane</location>
    </subcellularLocation>
</comment>
<feature type="domain" description="G-protein coupled receptors family 1 profile" evidence="7">
    <location>
        <begin position="87"/>
        <end position="360"/>
    </location>
</feature>
<feature type="transmembrane region" description="Helical" evidence="6">
    <location>
        <begin position="150"/>
        <end position="170"/>
    </location>
</feature>
<dbReference type="InterPro" id="IPR017452">
    <property type="entry name" value="GPCR_Rhodpsn_7TM"/>
</dbReference>
<feature type="transmembrane region" description="Helical" evidence="6">
    <location>
        <begin position="301"/>
        <end position="325"/>
    </location>
</feature>
<comment type="caution">
    <text evidence="8">The sequence shown here is derived from an EMBL/GenBank/DDBJ whole genome shotgun (WGS) entry which is preliminary data.</text>
</comment>
<dbReference type="GO" id="GO:0016020">
    <property type="term" value="C:membrane"/>
    <property type="evidence" value="ECO:0007669"/>
    <property type="project" value="UniProtKB-SubCell"/>
</dbReference>
<dbReference type="PROSITE" id="PS50262">
    <property type="entry name" value="G_PROTEIN_RECEP_F1_2"/>
    <property type="match status" value="2"/>
</dbReference>
<feature type="transmembrane region" description="Helical" evidence="6">
    <location>
        <begin position="106"/>
        <end position="125"/>
    </location>
</feature>
<dbReference type="InterPro" id="IPR000276">
    <property type="entry name" value="GPCR_Rhodpsn"/>
</dbReference>
<protein>
    <recommendedName>
        <fullName evidence="7">G-protein coupled receptors family 1 profile domain-containing protein</fullName>
    </recommendedName>
</protein>
<evidence type="ECO:0000256" key="4">
    <source>
        <dbReference type="ARBA" id="ARBA00023136"/>
    </source>
</evidence>
<evidence type="ECO:0000259" key="7">
    <source>
        <dbReference type="PROSITE" id="PS50262"/>
    </source>
</evidence>
<feature type="transmembrane region" description="Helical" evidence="6">
    <location>
        <begin position="249"/>
        <end position="271"/>
    </location>
</feature>
<accession>A0ABD0LM20</accession>
<feature type="transmembrane region" description="Helical" evidence="6">
    <location>
        <begin position="545"/>
        <end position="569"/>
    </location>
</feature>
<evidence type="ECO:0000256" key="6">
    <source>
        <dbReference type="SAM" id="Phobius"/>
    </source>
</evidence>
<feature type="transmembrane region" description="Helical" evidence="6">
    <location>
        <begin position="337"/>
        <end position="363"/>
    </location>
</feature>
<evidence type="ECO:0000256" key="3">
    <source>
        <dbReference type="ARBA" id="ARBA00022989"/>
    </source>
</evidence>
<keyword evidence="5" id="KW-0297">G-protein coupled receptor</keyword>
<organism evidence="8 9">
    <name type="scientific">Batillaria attramentaria</name>
    <dbReference type="NCBI Taxonomy" id="370345"/>
    <lineage>
        <taxon>Eukaryota</taxon>
        <taxon>Metazoa</taxon>
        <taxon>Spiralia</taxon>
        <taxon>Lophotrochozoa</taxon>
        <taxon>Mollusca</taxon>
        <taxon>Gastropoda</taxon>
        <taxon>Caenogastropoda</taxon>
        <taxon>Sorbeoconcha</taxon>
        <taxon>Cerithioidea</taxon>
        <taxon>Batillariidae</taxon>
        <taxon>Batillaria</taxon>
    </lineage>
</organism>
<evidence type="ECO:0000313" key="9">
    <source>
        <dbReference type="Proteomes" id="UP001519460"/>
    </source>
</evidence>
<proteinExistence type="inferred from homology"/>
<feature type="transmembrane region" description="Helical" evidence="6">
    <location>
        <begin position="424"/>
        <end position="448"/>
    </location>
</feature>
<dbReference type="Pfam" id="PF00001">
    <property type="entry name" value="7tm_1"/>
    <property type="match status" value="2"/>
</dbReference>
<dbReference type="SUPFAM" id="SSF81321">
    <property type="entry name" value="Family A G protein-coupled receptor-like"/>
    <property type="match status" value="2"/>
</dbReference>
<sequence>MEITMMPGTPNTSTENLSVSLTSTHVTLKEYTREDKLTTFLGSDVTTQGSSMWSDEGDLVSVESRKAVQVIFGCGVQIFLILMGIPGNILNITVFVKQGLRDRVNALLFSLAVTDLISLLTIFLIRLRCVIRLQDPVLASNWEVITTPQILYINRWATFVSGFLIVVMSVDRCVSVTFPLKASSFLTYRRMTAVIVAVYVLVFLLFLPSLLLYTVRWRIDPATNRSIAVLSIAENVPLDKSIPVQISRILSLFVKPSSAALAAICTVITVFKLKQAMKTRHQMTDVQSGANSSETRITKMLVLLSVIYVVLDSMECSSAIINAFVPEFYMYSTYHNTFVVLFVLIFTANCLNATVNFFVYVVLSSRFRATLADCAPCFKRMQQEYTREDKLTTFLGSDVTTQASSIWSDEGDLVSVESRKAVQVIFGCGVQIFLILIGIPGNILNITVFVKQGLRDRVNALLFSLAVTDLISLMTIFLIRLRCVIRLQDPVLASNWEVITTPQILYINRWATFVSGFLIVVMSVDRCVSVTFPLKASSFLTYRRMTAVIVAVYVLVFFMVLPTLLLYTVRWRIDPATNRSIAVLAIAENFPLDKSIPLQISRILNLFVKPSSAALAAICTVITVFKLKQAMKTRHQIDRCPVRG</sequence>
<keyword evidence="5" id="KW-0675">Receptor</keyword>
<evidence type="ECO:0000313" key="8">
    <source>
        <dbReference type="EMBL" id="KAK7500606.1"/>
    </source>
</evidence>
<feature type="transmembrane region" description="Helical" evidence="6">
    <location>
        <begin position="70"/>
        <end position="94"/>
    </location>
</feature>